<evidence type="ECO:0000256" key="10">
    <source>
        <dbReference type="RuleBase" id="RU004320"/>
    </source>
</evidence>
<dbReference type="PANTHER" id="PTHR17224:SF1">
    <property type="entry name" value="PEPTIDYL-TRNA HYDROLASE"/>
    <property type="match status" value="1"/>
</dbReference>
<feature type="binding site" evidence="8">
    <location>
        <position position="78"/>
    </location>
    <ligand>
        <name>tRNA</name>
        <dbReference type="ChEBI" id="CHEBI:17843"/>
    </ligand>
</feature>
<reference evidence="11" key="1">
    <citation type="submission" date="2017-04" db="EMBL/GenBank/DDBJ databases">
        <title>Genome deletions in a multicellular cyanobacterial endosymbiont for morphological adaptation in marine diatoms.</title>
        <authorList>
            <person name="Wang Y."/>
            <person name="Gao H."/>
            <person name="Li R."/>
            <person name="Xu X."/>
        </authorList>
    </citation>
    <scope>NUCLEOTIDE SEQUENCE</scope>
    <source>
        <strain evidence="11">FACHB 800</strain>
    </source>
</reference>
<dbReference type="Proteomes" id="UP000683511">
    <property type="component" value="Chromosome"/>
</dbReference>
<dbReference type="PANTHER" id="PTHR17224">
    <property type="entry name" value="PEPTIDYL-TRNA HYDROLASE"/>
    <property type="match status" value="1"/>
</dbReference>
<evidence type="ECO:0000256" key="9">
    <source>
        <dbReference type="RuleBase" id="RU000673"/>
    </source>
</evidence>
<dbReference type="KEGG" id="rsin:B6N60_00861"/>
<dbReference type="GO" id="GO:0000049">
    <property type="term" value="F:tRNA binding"/>
    <property type="evidence" value="ECO:0007669"/>
    <property type="project" value="UniProtKB-UniRule"/>
</dbReference>
<comment type="similarity">
    <text evidence="5 8 10">Belongs to the PTH family.</text>
</comment>
<dbReference type="EC" id="3.1.1.29" evidence="1 8"/>
<comment type="subcellular location">
    <subcellularLocation>
        <location evidence="8">Cytoplasm</location>
    </subcellularLocation>
</comment>
<name>A0A975T4Z2_9NOST</name>
<dbReference type="Gene3D" id="3.40.50.1470">
    <property type="entry name" value="Peptidyl-tRNA hydrolase"/>
    <property type="match status" value="1"/>
</dbReference>
<evidence type="ECO:0000256" key="8">
    <source>
        <dbReference type="HAMAP-Rule" id="MF_00083"/>
    </source>
</evidence>
<comment type="subunit">
    <text evidence="8">Monomer.</text>
</comment>
<dbReference type="InterPro" id="IPR018171">
    <property type="entry name" value="Pept_tRNA_hydro_CS"/>
</dbReference>
<keyword evidence="4 8" id="KW-0694">RNA-binding</keyword>
<sequence length="217" mass="23652">MTESDKANALVIPQLIVGLGNPEPKYDQTRHNIGFGAIDTLSRVWQIPLAENRKFQGEFGEGIAPGGLKVRLLKPLTYMNRSGQAIQAVTSWYKLPPESVLIIYDDMDLPLGKTRLRLSGSAGGHNGMKSAIAHLSSQNFPRLRIGIGKPKGAANGDNSETVSYVLGRFSAAENKVMSLVLDFVVDCLELSLKQGVEKAMNRCNSTTFEANEAEGRY</sequence>
<dbReference type="GO" id="GO:0072344">
    <property type="term" value="P:rescue of stalled ribosome"/>
    <property type="evidence" value="ECO:0007669"/>
    <property type="project" value="UniProtKB-UniRule"/>
</dbReference>
<feature type="binding site" evidence="8">
    <location>
        <position position="80"/>
    </location>
    <ligand>
        <name>tRNA</name>
        <dbReference type="ChEBI" id="CHEBI:17843"/>
    </ligand>
</feature>
<keyword evidence="2 8" id="KW-0820">tRNA-binding</keyword>
<evidence type="ECO:0000256" key="6">
    <source>
        <dbReference type="ARBA" id="ARBA00048707"/>
    </source>
</evidence>
<evidence type="ECO:0000256" key="3">
    <source>
        <dbReference type="ARBA" id="ARBA00022801"/>
    </source>
</evidence>
<dbReference type="Pfam" id="PF01195">
    <property type="entry name" value="Pept_tRNA_hydro"/>
    <property type="match status" value="1"/>
</dbReference>
<evidence type="ECO:0000256" key="1">
    <source>
        <dbReference type="ARBA" id="ARBA00013260"/>
    </source>
</evidence>
<dbReference type="NCBIfam" id="TIGR00447">
    <property type="entry name" value="pth"/>
    <property type="match status" value="1"/>
</dbReference>
<dbReference type="GO" id="GO:0004045">
    <property type="term" value="F:peptidyl-tRNA hydrolase activity"/>
    <property type="evidence" value="ECO:0007669"/>
    <property type="project" value="UniProtKB-UniRule"/>
</dbReference>
<evidence type="ECO:0000313" key="12">
    <source>
        <dbReference type="Proteomes" id="UP000683511"/>
    </source>
</evidence>
<accession>A0A975T4Z2</accession>
<evidence type="ECO:0000313" key="11">
    <source>
        <dbReference type="EMBL" id="QXE22180.1"/>
    </source>
</evidence>
<comment type="catalytic activity">
    <reaction evidence="6 8 9">
        <text>an N-acyl-L-alpha-aminoacyl-tRNA + H2O = an N-acyl-L-amino acid + a tRNA + H(+)</text>
        <dbReference type="Rhea" id="RHEA:54448"/>
        <dbReference type="Rhea" id="RHEA-COMP:10123"/>
        <dbReference type="Rhea" id="RHEA-COMP:13883"/>
        <dbReference type="ChEBI" id="CHEBI:15377"/>
        <dbReference type="ChEBI" id="CHEBI:15378"/>
        <dbReference type="ChEBI" id="CHEBI:59874"/>
        <dbReference type="ChEBI" id="CHEBI:78442"/>
        <dbReference type="ChEBI" id="CHEBI:138191"/>
        <dbReference type="EC" id="3.1.1.29"/>
    </reaction>
</comment>
<keyword evidence="8" id="KW-0963">Cytoplasm</keyword>
<protein>
    <recommendedName>
        <fullName evidence="7 8">Peptidyl-tRNA hydrolase</fullName>
        <shortName evidence="8">Pth</shortName>
        <ecNumber evidence="1 8">3.1.1.29</ecNumber>
    </recommendedName>
</protein>
<dbReference type="AlphaFoldDB" id="A0A975T4Z2"/>
<dbReference type="EMBL" id="CP021056">
    <property type="protein sequence ID" value="QXE22180.1"/>
    <property type="molecule type" value="Genomic_DNA"/>
</dbReference>
<feature type="binding site" evidence="8">
    <location>
        <position position="26"/>
    </location>
    <ligand>
        <name>tRNA</name>
        <dbReference type="ChEBI" id="CHEBI:17843"/>
    </ligand>
</feature>
<keyword evidence="12" id="KW-1185">Reference proteome</keyword>
<feature type="site" description="Stabilizes the basic form of H active site to accept a proton" evidence="8">
    <location>
        <position position="105"/>
    </location>
</feature>
<comment type="function">
    <text evidence="8">Hydrolyzes ribosome-free peptidyl-tRNAs (with 1 or more amino acids incorporated), which drop off the ribosome during protein synthesis, or as a result of ribosome stalling.</text>
</comment>
<evidence type="ECO:0000256" key="5">
    <source>
        <dbReference type="ARBA" id="ARBA00038063"/>
    </source>
</evidence>
<dbReference type="CDD" id="cd00462">
    <property type="entry name" value="PTH"/>
    <property type="match status" value="1"/>
</dbReference>
<evidence type="ECO:0000256" key="7">
    <source>
        <dbReference type="ARBA" id="ARBA00050038"/>
    </source>
</evidence>
<feature type="active site" description="Proton acceptor" evidence="8">
    <location>
        <position position="31"/>
    </location>
</feature>
<dbReference type="InterPro" id="IPR001328">
    <property type="entry name" value="Pept_tRNA_hydro"/>
</dbReference>
<gene>
    <name evidence="8" type="primary">pth</name>
    <name evidence="11" type="ORF">B6N60_00861</name>
</gene>
<proteinExistence type="inferred from homology"/>
<dbReference type="HAMAP" id="MF_00083">
    <property type="entry name" value="Pept_tRNA_hydro_bact"/>
    <property type="match status" value="1"/>
</dbReference>
<dbReference type="SUPFAM" id="SSF53178">
    <property type="entry name" value="Peptidyl-tRNA hydrolase-like"/>
    <property type="match status" value="1"/>
</dbReference>
<dbReference type="FunFam" id="3.40.50.1470:FF:000001">
    <property type="entry name" value="Peptidyl-tRNA hydrolase"/>
    <property type="match status" value="1"/>
</dbReference>
<dbReference type="PROSITE" id="PS01195">
    <property type="entry name" value="PEPT_TRNA_HYDROL_1"/>
    <property type="match status" value="1"/>
</dbReference>
<evidence type="ECO:0000256" key="4">
    <source>
        <dbReference type="ARBA" id="ARBA00022884"/>
    </source>
</evidence>
<organism evidence="11 12">
    <name type="scientific">Richelia sinica FACHB-800</name>
    <dbReference type="NCBI Taxonomy" id="1357546"/>
    <lineage>
        <taxon>Bacteria</taxon>
        <taxon>Bacillati</taxon>
        <taxon>Cyanobacteriota</taxon>
        <taxon>Cyanophyceae</taxon>
        <taxon>Nostocales</taxon>
        <taxon>Nostocaceae</taxon>
        <taxon>Richelia</taxon>
    </lineage>
</organism>
<comment type="function">
    <text evidence="8">Catalyzes the release of premature peptidyl moieties from peptidyl-tRNA molecules trapped in stalled 50S ribosomal subunits, and thus maintains levels of free tRNAs and 50S ribosomes.</text>
</comment>
<keyword evidence="3 8" id="KW-0378">Hydrolase</keyword>
<feature type="site" description="Discriminates between blocked and unblocked aminoacyl-tRNA" evidence="8">
    <location>
        <position position="21"/>
    </location>
</feature>
<evidence type="ECO:0000256" key="2">
    <source>
        <dbReference type="ARBA" id="ARBA00022555"/>
    </source>
</evidence>
<dbReference type="RefSeq" id="WP_190603081.1">
    <property type="nucleotide sequence ID" value="NZ_CP021056.1"/>
</dbReference>
<dbReference type="GO" id="GO:0006515">
    <property type="term" value="P:protein quality control for misfolded or incompletely synthesized proteins"/>
    <property type="evidence" value="ECO:0007669"/>
    <property type="project" value="UniProtKB-UniRule"/>
</dbReference>
<feature type="binding site" evidence="8">
    <location>
        <position position="126"/>
    </location>
    <ligand>
        <name>tRNA</name>
        <dbReference type="ChEBI" id="CHEBI:17843"/>
    </ligand>
</feature>
<dbReference type="InterPro" id="IPR036416">
    <property type="entry name" value="Pept_tRNA_hydro_sf"/>
</dbReference>
<dbReference type="GO" id="GO:0005737">
    <property type="term" value="C:cytoplasm"/>
    <property type="evidence" value="ECO:0007669"/>
    <property type="project" value="UniProtKB-SubCell"/>
</dbReference>